<dbReference type="AlphaFoldDB" id="A0A914PAE6"/>
<evidence type="ECO:0000313" key="2">
    <source>
        <dbReference type="WBParaSite" id="PDA_v2.g12262.t1"/>
    </source>
</evidence>
<organism evidence="1 2">
    <name type="scientific">Panagrolaimus davidi</name>
    <dbReference type="NCBI Taxonomy" id="227884"/>
    <lineage>
        <taxon>Eukaryota</taxon>
        <taxon>Metazoa</taxon>
        <taxon>Ecdysozoa</taxon>
        <taxon>Nematoda</taxon>
        <taxon>Chromadorea</taxon>
        <taxon>Rhabditida</taxon>
        <taxon>Tylenchina</taxon>
        <taxon>Panagrolaimomorpha</taxon>
        <taxon>Panagrolaimoidea</taxon>
        <taxon>Panagrolaimidae</taxon>
        <taxon>Panagrolaimus</taxon>
    </lineage>
</organism>
<reference evidence="2" key="1">
    <citation type="submission" date="2022-11" db="UniProtKB">
        <authorList>
            <consortium name="WormBaseParasite"/>
        </authorList>
    </citation>
    <scope>IDENTIFICATION</scope>
</reference>
<proteinExistence type="predicted"/>
<evidence type="ECO:0000313" key="1">
    <source>
        <dbReference type="Proteomes" id="UP000887578"/>
    </source>
</evidence>
<protein>
    <submittedName>
        <fullName evidence="2">Uncharacterized protein</fullName>
    </submittedName>
</protein>
<name>A0A914PAE6_9BILA</name>
<sequence>MPQLNCISVPWQKMSMEELANLKRKNKLKYCKFDGIPEVFCPELIVKFIENNIKYNGYLCLIYLGPITIEAANFYKENVCKLVKVKISTNFQIEINHRKYII</sequence>
<accession>A0A914PAE6</accession>
<keyword evidence="1" id="KW-1185">Reference proteome</keyword>
<dbReference type="WBParaSite" id="PDA_v2.g12262.t1">
    <property type="protein sequence ID" value="PDA_v2.g12262.t1"/>
    <property type="gene ID" value="PDA_v2.g12262"/>
</dbReference>
<dbReference type="Proteomes" id="UP000887578">
    <property type="component" value="Unplaced"/>
</dbReference>